<name>A0A2V4C448_9FLAO</name>
<dbReference type="InterPro" id="IPR011059">
    <property type="entry name" value="Metal-dep_hydrolase_composite"/>
</dbReference>
<sequence length="567" mass="62212">MKNNFKWLAILFAATISNAQQKNTAEKIFINGNIITVDAKNSTAQAIAVSNGKILAVGNNSTIEKLKDKNTVVIDLKGKTVVPGFIDGHSHFMGLSRSATVNVGSPPMGTVKNIADLISRIQDFQKEKNIAAGEWIDAYGYDQDQLEEKRHPNKEDLDAAFPNNPVTITNINGHMSVSNSYALKLSGIDASTPNPAGGAIERKKGTNEPTGLLQENAGRLLKRPAKPAPSLDDQIKGLNEQQLFYASNGITTAQDGYTSFESLQLLKKAADKNALFIDIEALPGYPTLDKVLENPEFKFGVLKNHLKLAGTKMVADGSPQGKTAFFSKSYLVEVPGCNHDHCTGFPNITQEQFDALVIKTFQNNIRPFVHCNGDATIDMYLKAIENANKTLNVNSSDRRPVTIHSQFVRPDQLDDYKKLGIIAALFSNHAFFWGDVHTRNLGIERASFLSPLKSALKKGVVATNHTDYPVTPLNQLFLLWTSVERKSRTGQVIGPDERLTPIEGLRAITINGAYEYFEENSKGSIEAGKLADLVVLSDDLTKIEPSKIKDITVLETIKEGKTIFKKD</sequence>
<dbReference type="Gene3D" id="2.30.40.10">
    <property type="entry name" value="Urease, subunit C, domain 1"/>
    <property type="match status" value="1"/>
</dbReference>
<evidence type="ECO:0000259" key="1">
    <source>
        <dbReference type="Pfam" id="PF07969"/>
    </source>
</evidence>
<dbReference type="InterPro" id="IPR033932">
    <property type="entry name" value="YtcJ-like"/>
</dbReference>
<dbReference type="Gene3D" id="3.10.310.70">
    <property type="match status" value="1"/>
</dbReference>
<feature type="domain" description="Amidohydrolase 3" evidence="1">
    <location>
        <begin position="73"/>
        <end position="564"/>
    </location>
</feature>
<dbReference type="SUPFAM" id="SSF51338">
    <property type="entry name" value="Composite domain of metallo-dependent hydrolases"/>
    <property type="match status" value="1"/>
</dbReference>
<dbReference type="Proteomes" id="UP000247681">
    <property type="component" value="Unassembled WGS sequence"/>
</dbReference>
<dbReference type="OrthoDB" id="9767366at2"/>
<organism evidence="2 3">
    <name type="scientific">Flavobacterium hydrophilum</name>
    <dbReference type="NCBI Taxonomy" id="2211445"/>
    <lineage>
        <taxon>Bacteria</taxon>
        <taxon>Pseudomonadati</taxon>
        <taxon>Bacteroidota</taxon>
        <taxon>Flavobacteriia</taxon>
        <taxon>Flavobacteriales</taxon>
        <taxon>Flavobacteriaceae</taxon>
        <taxon>Flavobacterium</taxon>
    </lineage>
</organism>
<dbReference type="Pfam" id="PF07969">
    <property type="entry name" value="Amidohydro_3"/>
    <property type="match status" value="1"/>
</dbReference>
<gene>
    <name evidence="2" type="ORF">DMB68_02810</name>
</gene>
<dbReference type="PANTHER" id="PTHR22642:SF2">
    <property type="entry name" value="PROTEIN LONG AFTER FAR-RED 3"/>
    <property type="match status" value="1"/>
</dbReference>
<dbReference type="AlphaFoldDB" id="A0A2V4C448"/>
<comment type="caution">
    <text evidence="2">The sequence shown here is derived from an EMBL/GenBank/DDBJ whole genome shotgun (WGS) entry which is preliminary data.</text>
</comment>
<accession>A0A2V4C448</accession>
<keyword evidence="3" id="KW-1185">Reference proteome</keyword>
<dbReference type="SUPFAM" id="SSF51556">
    <property type="entry name" value="Metallo-dependent hydrolases"/>
    <property type="match status" value="1"/>
</dbReference>
<proteinExistence type="predicted"/>
<evidence type="ECO:0000313" key="3">
    <source>
        <dbReference type="Proteomes" id="UP000247681"/>
    </source>
</evidence>
<protein>
    <submittedName>
        <fullName evidence="2">Amidohydrolase</fullName>
    </submittedName>
</protein>
<dbReference type="EMBL" id="QJHL01000001">
    <property type="protein sequence ID" value="PXY46136.1"/>
    <property type="molecule type" value="Genomic_DNA"/>
</dbReference>
<dbReference type="Gene3D" id="3.20.20.140">
    <property type="entry name" value="Metal-dependent hydrolases"/>
    <property type="match status" value="1"/>
</dbReference>
<reference evidence="2 3" key="1">
    <citation type="submission" date="2018-05" db="EMBL/GenBank/DDBJ databases">
        <title>Flavobacterium sp. strain IMCC34758, incomplete genome.</title>
        <authorList>
            <person name="Joung Y."/>
        </authorList>
    </citation>
    <scope>NUCLEOTIDE SEQUENCE [LARGE SCALE GENOMIC DNA]</scope>
    <source>
        <strain evidence="2 3">IMCC34758</strain>
    </source>
</reference>
<dbReference type="GO" id="GO:0016810">
    <property type="term" value="F:hydrolase activity, acting on carbon-nitrogen (but not peptide) bonds"/>
    <property type="evidence" value="ECO:0007669"/>
    <property type="project" value="InterPro"/>
</dbReference>
<dbReference type="CDD" id="cd01300">
    <property type="entry name" value="YtcJ_like"/>
    <property type="match status" value="1"/>
</dbReference>
<dbReference type="InterPro" id="IPR032466">
    <property type="entry name" value="Metal_Hydrolase"/>
</dbReference>
<dbReference type="PANTHER" id="PTHR22642">
    <property type="entry name" value="IMIDAZOLONEPROPIONASE"/>
    <property type="match status" value="1"/>
</dbReference>
<dbReference type="InterPro" id="IPR013108">
    <property type="entry name" value="Amidohydro_3"/>
</dbReference>
<evidence type="ECO:0000313" key="2">
    <source>
        <dbReference type="EMBL" id="PXY46136.1"/>
    </source>
</evidence>
<keyword evidence="2" id="KW-0378">Hydrolase</keyword>
<dbReference type="RefSeq" id="WP_110345147.1">
    <property type="nucleotide sequence ID" value="NZ_QJHL01000001.1"/>
</dbReference>